<feature type="signal peptide" evidence="1">
    <location>
        <begin position="1"/>
        <end position="28"/>
    </location>
</feature>
<dbReference type="InterPro" id="IPR050266">
    <property type="entry name" value="AB_hydrolase_sf"/>
</dbReference>
<keyword evidence="4" id="KW-1185">Reference proteome</keyword>
<dbReference type="Pfam" id="PF00561">
    <property type="entry name" value="Abhydrolase_1"/>
    <property type="match status" value="1"/>
</dbReference>
<dbReference type="InterPro" id="IPR000073">
    <property type="entry name" value="AB_hydrolase_1"/>
</dbReference>
<evidence type="ECO:0000256" key="1">
    <source>
        <dbReference type="SAM" id="SignalP"/>
    </source>
</evidence>
<dbReference type="InterPro" id="IPR029058">
    <property type="entry name" value="AB_hydrolase_fold"/>
</dbReference>
<dbReference type="PANTHER" id="PTHR43798:SF33">
    <property type="entry name" value="HYDROLASE, PUTATIVE (AFU_ORTHOLOGUE AFUA_2G14860)-RELATED"/>
    <property type="match status" value="1"/>
</dbReference>
<evidence type="ECO:0000313" key="4">
    <source>
        <dbReference type="Proteomes" id="UP000587002"/>
    </source>
</evidence>
<reference evidence="3 4" key="1">
    <citation type="submission" date="2020-07" db="EMBL/GenBank/DDBJ databases">
        <title>Sequencing the genomes of 1000 actinobacteria strains.</title>
        <authorList>
            <person name="Klenk H.-P."/>
        </authorList>
    </citation>
    <scope>NUCLEOTIDE SEQUENCE [LARGE SCALE GENOMIC DNA]</scope>
    <source>
        <strain evidence="3 4">DSM 44065</strain>
    </source>
</reference>
<dbReference type="GO" id="GO:0003824">
    <property type="term" value="F:catalytic activity"/>
    <property type="evidence" value="ECO:0007669"/>
    <property type="project" value="UniProtKB-ARBA"/>
</dbReference>
<organism evidence="3 4">
    <name type="scientific">Saccharopolyspora hordei</name>
    <dbReference type="NCBI Taxonomy" id="1838"/>
    <lineage>
        <taxon>Bacteria</taxon>
        <taxon>Bacillati</taxon>
        <taxon>Actinomycetota</taxon>
        <taxon>Actinomycetes</taxon>
        <taxon>Pseudonocardiales</taxon>
        <taxon>Pseudonocardiaceae</taxon>
        <taxon>Saccharopolyspora</taxon>
    </lineage>
</organism>
<dbReference type="AlphaFoldDB" id="A0A853AIS3"/>
<evidence type="ECO:0000313" key="3">
    <source>
        <dbReference type="EMBL" id="NYI84015.1"/>
    </source>
</evidence>
<evidence type="ECO:0000259" key="2">
    <source>
        <dbReference type="Pfam" id="PF00561"/>
    </source>
</evidence>
<dbReference type="PANTHER" id="PTHR43798">
    <property type="entry name" value="MONOACYLGLYCEROL LIPASE"/>
    <property type="match status" value="1"/>
</dbReference>
<comment type="caution">
    <text evidence="3">The sequence shown here is derived from an EMBL/GenBank/DDBJ whole genome shotgun (WGS) entry which is preliminary data.</text>
</comment>
<dbReference type="Gene3D" id="3.40.50.1820">
    <property type="entry name" value="alpha/beta hydrolase"/>
    <property type="match status" value="1"/>
</dbReference>
<feature type="chain" id="PRO_5032503914" evidence="1">
    <location>
        <begin position="29"/>
        <end position="301"/>
    </location>
</feature>
<dbReference type="PRINTS" id="PR00111">
    <property type="entry name" value="ABHYDROLASE"/>
</dbReference>
<sequence length="301" mass="31585">MFHLPKATGVTALVCAAVLALTGCGAGADGDLQSLDQLDELDQLDGELFTGTQKIDVGGKAVNVSCAGKPVDGKPGIMLLLGFGDGLEAMSELQKSLSAHNRVCSYDRLGEGASDEPDGPQDFASNGQVLTAVLDKAMGDRSVVLAGHSMGGLLAARYAPDHQDRVTGLVLLDATGPTAISDTLELIPEGDAGPASAVREQMIAMREGANPEQLRVEDGEVRSAGDIPVEVVQHGQQYLAAIPQYGAELERIWAEGQRKWLALSPRSTLVTATGSGHYIYVDEPQLAVQSIERVVTQAIDE</sequence>
<dbReference type="SUPFAM" id="SSF53474">
    <property type="entry name" value="alpha/beta-Hydrolases"/>
    <property type="match status" value="1"/>
</dbReference>
<dbReference type="PROSITE" id="PS51257">
    <property type="entry name" value="PROKAR_LIPOPROTEIN"/>
    <property type="match status" value="1"/>
</dbReference>
<dbReference type="EMBL" id="JACCFJ010000001">
    <property type="protein sequence ID" value="NYI84015.1"/>
    <property type="molecule type" value="Genomic_DNA"/>
</dbReference>
<keyword evidence="1" id="KW-0732">Signal</keyword>
<dbReference type="Proteomes" id="UP000587002">
    <property type="component" value="Unassembled WGS sequence"/>
</dbReference>
<accession>A0A853AIS3</accession>
<protein>
    <submittedName>
        <fullName evidence="3">Pimeloyl-ACP methyl ester carboxylesterase</fullName>
    </submittedName>
</protein>
<name>A0A853AIS3_9PSEU</name>
<feature type="domain" description="AB hydrolase-1" evidence="2">
    <location>
        <begin position="77"/>
        <end position="178"/>
    </location>
</feature>
<gene>
    <name evidence="3" type="ORF">HNR68_002645</name>
</gene>
<dbReference type="GO" id="GO:0016020">
    <property type="term" value="C:membrane"/>
    <property type="evidence" value="ECO:0007669"/>
    <property type="project" value="TreeGrafter"/>
</dbReference>
<dbReference type="RefSeq" id="WP_179720891.1">
    <property type="nucleotide sequence ID" value="NZ_BAABFH010000001.1"/>
</dbReference>
<proteinExistence type="predicted"/>